<protein>
    <submittedName>
        <fullName evidence="1">Uncharacterized protein</fullName>
    </submittedName>
</protein>
<evidence type="ECO:0000313" key="1">
    <source>
        <dbReference type="EMBL" id="MQL87629.1"/>
    </source>
</evidence>
<comment type="caution">
    <text evidence="1">The sequence shown here is derived from an EMBL/GenBank/DDBJ whole genome shotgun (WGS) entry which is preliminary data.</text>
</comment>
<keyword evidence="2" id="KW-1185">Reference proteome</keyword>
<name>A0A843V7Q9_COLES</name>
<dbReference type="Proteomes" id="UP000652761">
    <property type="component" value="Unassembled WGS sequence"/>
</dbReference>
<dbReference type="AlphaFoldDB" id="A0A843V7Q9"/>
<organism evidence="1 2">
    <name type="scientific">Colocasia esculenta</name>
    <name type="common">Wild taro</name>
    <name type="synonym">Arum esculentum</name>
    <dbReference type="NCBI Taxonomy" id="4460"/>
    <lineage>
        <taxon>Eukaryota</taxon>
        <taxon>Viridiplantae</taxon>
        <taxon>Streptophyta</taxon>
        <taxon>Embryophyta</taxon>
        <taxon>Tracheophyta</taxon>
        <taxon>Spermatophyta</taxon>
        <taxon>Magnoliopsida</taxon>
        <taxon>Liliopsida</taxon>
        <taxon>Araceae</taxon>
        <taxon>Aroideae</taxon>
        <taxon>Colocasieae</taxon>
        <taxon>Colocasia</taxon>
    </lineage>
</organism>
<dbReference type="EMBL" id="NMUH01000991">
    <property type="protein sequence ID" value="MQL87629.1"/>
    <property type="molecule type" value="Genomic_DNA"/>
</dbReference>
<proteinExistence type="predicted"/>
<evidence type="ECO:0000313" key="2">
    <source>
        <dbReference type="Proteomes" id="UP000652761"/>
    </source>
</evidence>
<sequence length="273" mass="30058">MRATAADQARNDGLEGGVREKLLGFRRDLRFFRSLIAFQSSQCCGDECGTVEVCIVFLDTLTPEFVLYVRLRERQQWDSDFPEFVFSRLVLRPEALEVPGMDLQLCVCRCSGGAVLREGRMVRPSTCCALPFLGVGYGSVLVFSALDINSGLASSSQCCGDECGTVEVCVVFLDTLTPEFVLYVRLRERQQWDSDIQSLFSVACSALIGAPARDPRGARHGPAAVCLQVWCWLVSTVVCLYLVERQLDLSSVTTRLRGCSCVVLSGLDIGLII</sequence>
<gene>
    <name evidence="1" type="ORF">Taro_020175</name>
</gene>
<reference evidence="1" key="1">
    <citation type="submission" date="2017-07" db="EMBL/GenBank/DDBJ databases">
        <title>Taro Niue Genome Assembly and Annotation.</title>
        <authorList>
            <person name="Atibalentja N."/>
            <person name="Keating K."/>
            <person name="Fields C.J."/>
        </authorList>
    </citation>
    <scope>NUCLEOTIDE SEQUENCE</scope>
    <source>
        <strain evidence="1">Niue_2</strain>
        <tissue evidence="1">Leaf</tissue>
    </source>
</reference>
<accession>A0A843V7Q9</accession>